<protein>
    <submittedName>
        <fullName evidence="1">Uncharacterized protein</fullName>
    </submittedName>
</protein>
<accession>A0A329SWL1</accession>
<dbReference type="EMBL" id="MJFZ01000029">
    <property type="protein sequence ID" value="RAW41523.1"/>
    <property type="molecule type" value="Genomic_DNA"/>
</dbReference>
<proteinExistence type="predicted"/>
<gene>
    <name evidence="1" type="ORF">PC110_g2298</name>
</gene>
<dbReference type="VEuPathDB" id="FungiDB:PC110_g2298"/>
<dbReference type="Proteomes" id="UP000251314">
    <property type="component" value="Unassembled WGS sequence"/>
</dbReference>
<keyword evidence="2" id="KW-1185">Reference proteome</keyword>
<reference evidence="1 2" key="1">
    <citation type="submission" date="2018-01" db="EMBL/GenBank/DDBJ databases">
        <title>Draft genome of the strawberry crown rot pathogen Phytophthora cactorum.</title>
        <authorList>
            <person name="Armitage A.D."/>
            <person name="Lysoe E."/>
            <person name="Nellist C.F."/>
            <person name="Harrison R.J."/>
            <person name="Brurberg M.B."/>
        </authorList>
    </citation>
    <scope>NUCLEOTIDE SEQUENCE [LARGE SCALE GENOMIC DNA]</scope>
    <source>
        <strain evidence="1 2">10300</strain>
    </source>
</reference>
<comment type="caution">
    <text evidence="1">The sequence shown here is derived from an EMBL/GenBank/DDBJ whole genome shotgun (WGS) entry which is preliminary data.</text>
</comment>
<name>A0A329SWL1_9STRA</name>
<evidence type="ECO:0000313" key="2">
    <source>
        <dbReference type="Proteomes" id="UP000251314"/>
    </source>
</evidence>
<organism evidence="1 2">
    <name type="scientific">Phytophthora cactorum</name>
    <dbReference type="NCBI Taxonomy" id="29920"/>
    <lineage>
        <taxon>Eukaryota</taxon>
        <taxon>Sar</taxon>
        <taxon>Stramenopiles</taxon>
        <taxon>Oomycota</taxon>
        <taxon>Peronosporomycetes</taxon>
        <taxon>Peronosporales</taxon>
        <taxon>Peronosporaceae</taxon>
        <taxon>Phytophthora</taxon>
    </lineage>
</organism>
<dbReference type="AlphaFoldDB" id="A0A329SWL1"/>
<sequence length="53" mass="5901">MGLVRVLKDKAPVLVFSGLCAGAAYAVYYAHHQQIAEKKVRVNWVIPVHCGRH</sequence>
<evidence type="ECO:0000313" key="1">
    <source>
        <dbReference type="EMBL" id="RAW41523.1"/>
    </source>
</evidence>